<dbReference type="InterPro" id="IPR013784">
    <property type="entry name" value="Carb-bd-like_fold"/>
</dbReference>
<dbReference type="SUPFAM" id="SSF56935">
    <property type="entry name" value="Porins"/>
    <property type="match status" value="1"/>
</dbReference>
<gene>
    <name evidence="6" type="ORF">MMF97_01940</name>
</gene>
<dbReference type="Proteomes" id="UP001165460">
    <property type="component" value="Unassembled WGS sequence"/>
</dbReference>
<dbReference type="Pfam" id="PF14905">
    <property type="entry name" value="OMP_b-brl_3"/>
    <property type="match status" value="2"/>
</dbReference>
<dbReference type="InterPro" id="IPR036942">
    <property type="entry name" value="Beta-barrel_TonB_sf"/>
</dbReference>
<keyword evidence="7" id="KW-1185">Reference proteome</keyword>
<dbReference type="InterPro" id="IPR041700">
    <property type="entry name" value="OMP_b-brl_3"/>
</dbReference>
<dbReference type="RefSeq" id="WP_243358246.1">
    <property type="nucleotide sequence ID" value="NZ_JALGBH010000001.1"/>
</dbReference>
<dbReference type="Gene3D" id="2.60.40.1120">
    <property type="entry name" value="Carboxypeptidase-like, regulatory domain"/>
    <property type="match status" value="1"/>
</dbReference>
<evidence type="ECO:0000313" key="7">
    <source>
        <dbReference type="Proteomes" id="UP001165460"/>
    </source>
</evidence>
<keyword evidence="3" id="KW-0998">Cell outer membrane</keyword>
<comment type="subcellular location">
    <subcellularLocation>
        <location evidence="1">Cell outer membrane</location>
    </subcellularLocation>
</comment>
<feature type="chain" id="PRO_5046427550" evidence="4">
    <location>
        <begin position="24"/>
        <end position="936"/>
    </location>
</feature>
<dbReference type="Pfam" id="PF13620">
    <property type="entry name" value="CarboxypepD_reg"/>
    <property type="match status" value="1"/>
</dbReference>
<reference evidence="6" key="1">
    <citation type="submission" date="2022-03" db="EMBL/GenBank/DDBJ databases">
        <authorList>
            <person name="Woo C.Y."/>
        </authorList>
    </citation>
    <scope>NUCLEOTIDE SEQUENCE</scope>
    <source>
        <strain evidence="6">CYS-01</strain>
    </source>
</reference>
<accession>A0ABS9ZSI4</accession>
<comment type="caution">
    <text evidence="6">The sequence shown here is derived from an EMBL/GenBank/DDBJ whole genome shotgun (WGS) entry which is preliminary data.</text>
</comment>
<keyword evidence="4" id="KW-0732">Signal</keyword>
<keyword evidence="2" id="KW-0472">Membrane</keyword>
<evidence type="ECO:0000256" key="4">
    <source>
        <dbReference type="SAM" id="SignalP"/>
    </source>
</evidence>
<feature type="signal peptide" evidence="4">
    <location>
        <begin position="1"/>
        <end position="23"/>
    </location>
</feature>
<protein>
    <submittedName>
        <fullName evidence="6">Outer membrane beta-barrel protein</fullName>
    </submittedName>
</protein>
<evidence type="ECO:0000256" key="2">
    <source>
        <dbReference type="ARBA" id="ARBA00023136"/>
    </source>
</evidence>
<proteinExistence type="predicted"/>
<feature type="domain" description="Outer membrane protein beta-barrel" evidence="5">
    <location>
        <begin position="444"/>
        <end position="784"/>
    </location>
</feature>
<name>A0ABS9ZSI4_9SPHI</name>
<feature type="domain" description="Outer membrane protein beta-barrel" evidence="5">
    <location>
        <begin position="804"/>
        <end position="909"/>
    </location>
</feature>
<evidence type="ECO:0000256" key="3">
    <source>
        <dbReference type="ARBA" id="ARBA00023237"/>
    </source>
</evidence>
<dbReference type="SUPFAM" id="SSF49452">
    <property type="entry name" value="Starch-binding domain-like"/>
    <property type="match status" value="1"/>
</dbReference>
<dbReference type="Gene3D" id="2.40.170.20">
    <property type="entry name" value="TonB-dependent receptor, beta-barrel domain"/>
    <property type="match status" value="1"/>
</dbReference>
<sequence length="936" mass="102993">MKNKFLQTSMIFILTLTTFFAYAQNKGSVSGKVVNAKDKSPVDYASVAVKKISDSTTVGGTNSGSNGSFTISNLAAGKYRLYVAFIGLKTATKDFEITASKTSVNVGEISMENTGVNLNTVEVKAEIPPVVVKKDTLEISASTLKVKENAVVEDLLKKVPGVEVSKDGTVTTQGETIKKVRVDGKDFMGNDPLLATRNLAADMVDKIQIIDDMSEQSKFSGVDDGNREKIINIVTKNGVKNKGYVGNNSVGYGTDDRYDVNLSISRFDKAQQLTLIGQFNNVNKQNFGGGVGGGGGGMRGMMGGMGGGAQQQGITTTNAAGFNFADTYDDGTQISGSYFFNKTQLDLNTNSFTQNFIGGNTTTNRNETESLTKRLNHRLNFMVDTKIDSSTSIRVQPSLSYTDNTAQSLQNYTRTTLAGTSVGKQIQNSNTTTPSFSNSILIRKKFVRRGRTLSLNINTNINDSDADNYVNNPETLTPVTGPIEQKGFNQLNDNSTSSLSNTARLVYTEPLSKTLSLEFNYQNGYTRDNKKRFVYDFNNATGQYDLKNIDYSNEFQNTTLTNALGFSFNGNEKKYNWNVGLAVQRTNRENDNLSTGREFKQNFTNLTPSAQFRYNFSNSKRLFIRYDGRTNQPSIDQIQPIRDNTNTQSFPVGNPDLKPSFANNLRIMYNNFDFASYRTLFLGAFITQTFNDFGNSQRVITDLSSPDAGKIENKYVNVDGNFNGSVFGTLGLPIIKGNKLNLQINAGGSYGQNTSFTTDKNDITTKNITTSYSLNNGYKLVSNLDKLDLIAGISGRMDRSTVTSGNNTRYYTLAPNIDISYVFPGNIRLQTDVTYNKLTGGGTANSNPDYTLWNAYISRQFFKNRGTFKFAVNDLLDQNTGVLRNASANSISEQNFNVLKRYYMLSFTYSLSNIAGTQGRGQQGQGNFRMGGPGRF</sequence>
<evidence type="ECO:0000256" key="1">
    <source>
        <dbReference type="ARBA" id="ARBA00004442"/>
    </source>
</evidence>
<dbReference type="EMBL" id="JALGBH010000001">
    <property type="protein sequence ID" value="MCJ0741453.1"/>
    <property type="molecule type" value="Genomic_DNA"/>
</dbReference>
<evidence type="ECO:0000259" key="5">
    <source>
        <dbReference type="Pfam" id="PF14905"/>
    </source>
</evidence>
<evidence type="ECO:0000313" key="6">
    <source>
        <dbReference type="EMBL" id="MCJ0741453.1"/>
    </source>
</evidence>
<organism evidence="6 7">
    <name type="scientific">Pedobacter montanisoli</name>
    <dbReference type="NCBI Taxonomy" id="2923277"/>
    <lineage>
        <taxon>Bacteria</taxon>
        <taxon>Pseudomonadati</taxon>
        <taxon>Bacteroidota</taxon>
        <taxon>Sphingobacteriia</taxon>
        <taxon>Sphingobacteriales</taxon>
        <taxon>Sphingobacteriaceae</taxon>
        <taxon>Pedobacter</taxon>
    </lineage>
</organism>